<keyword evidence="3" id="KW-1185">Reference proteome</keyword>
<dbReference type="EMBL" id="AEQP01000013">
    <property type="protein sequence ID" value="EFV94647.1"/>
    <property type="molecule type" value="Genomic_DNA"/>
</dbReference>
<keyword evidence="1" id="KW-0472">Membrane</keyword>
<sequence length="191" mass="20246">MTLAPFRRLPDRLVPGPAMNAITDASASFHTTPRVHRARPVTRSVEDETRSASLRTTAMACYIVAIGGLLLSAGLLSIAAVIGAYLLRADARGTAYESHCSWMIRTGWVTLGVLALAFAPVMVGSFLMLQSTGVDPASMGAMAAIDNGGSLGASLVWLGWLIAIPVAMAVSVWFLYRMIRGLLLANDKQAV</sequence>
<proteinExistence type="predicted"/>
<dbReference type="AlphaFoldDB" id="E7RY73"/>
<organism evidence="2 3">
    <name type="scientific">Lautropia mirabilis ATCC 51599</name>
    <dbReference type="NCBI Taxonomy" id="887898"/>
    <lineage>
        <taxon>Bacteria</taxon>
        <taxon>Pseudomonadati</taxon>
        <taxon>Pseudomonadota</taxon>
        <taxon>Betaproteobacteria</taxon>
        <taxon>Burkholderiales</taxon>
        <taxon>Burkholderiaceae</taxon>
        <taxon>Lautropia</taxon>
    </lineage>
</organism>
<dbReference type="eggNOG" id="COG3671">
    <property type="taxonomic scope" value="Bacteria"/>
</dbReference>
<feature type="transmembrane region" description="Helical" evidence="1">
    <location>
        <begin position="108"/>
        <end position="129"/>
    </location>
</feature>
<protein>
    <submittedName>
        <fullName evidence="2">Uncharacterized protein</fullName>
    </submittedName>
</protein>
<feature type="transmembrane region" description="Helical" evidence="1">
    <location>
        <begin position="157"/>
        <end position="176"/>
    </location>
</feature>
<comment type="caution">
    <text evidence="2">The sequence shown here is derived from an EMBL/GenBank/DDBJ whole genome shotgun (WGS) entry which is preliminary data.</text>
</comment>
<evidence type="ECO:0000313" key="3">
    <source>
        <dbReference type="Proteomes" id="UP000011021"/>
    </source>
</evidence>
<evidence type="ECO:0000313" key="2">
    <source>
        <dbReference type="EMBL" id="EFV94647.1"/>
    </source>
</evidence>
<feature type="transmembrane region" description="Helical" evidence="1">
    <location>
        <begin position="62"/>
        <end position="87"/>
    </location>
</feature>
<reference evidence="2 3" key="1">
    <citation type="submission" date="2010-12" db="EMBL/GenBank/DDBJ databases">
        <authorList>
            <person name="Muzny D."/>
            <person name="Qin X."/>
            <person name="Deng J."/>
            <person name="Jiang H."/>
            <person name="Liu Y."/>
            <person name="Qu J."/>
            <person name="Song X.-Z."/>
            <person name="Zhang L."/>
            <person name="Thornton R."/>
            <person name="Coyle M."/>
            <person name="Francisco L."/>
            <person name="Jackson L."/>
            <person name="Javaid M."/>
            <person name="Korchina V."/>
            <person name="Kovar C."/>
            <person name="Mata R."/>
            <person name="Mathew T."/>
            <person name="Ngo R."/>
            <person name="Nguyen L."/>
            <person name="Nguyen N."/>
            <person name="Okwuonu G."/>
            <person name="Ongeri F."/>
            <person name="Pham C."/>
            <person name="Simmons D."/>
            <person name="Wilczek-Boney K."/>
            <person name="Hale W."/>
            <person name="Jakkamsetti A."/>
            <person name="Pham P."/>
            <person name="Ruth R."/>
            <person name="San Lucas F."/>
            <person name="Warren J."/>
            <person name="Zhang J."/>
            <person name="Zhao Z."/>
            <person name="Zhou C."/>
            <person name="Zhu D."/>
            <person name="Lee S."/>
            <person name="Bess C."/>
            <person name="Blankenburg K."/>
            <person name="Forbes L."/>
            <person name="Fu Q."/>
            <person name="Gubbala S."/>
            <person name="Hirani K."/>
            <person name="Jayaseelan J.C."/>
            <person name="Lara F."/>
            <person name="Munidasa M."/>
            <person name="Palculict T."/>
            <person name="Patil S."/>
            <person name="Pu L.-L."/>
            <person name="Saada N."/>
            <person name="Tang L."/>
            <person name="Weissenberger G."/>
            <person name="Zhu Y."/>
            <person name="Hemphill L."/>
            <person name="Shang Y."/>
            <person name="Youmans B."/>
            <person name="Ayvaz T."/>
            <person name="Ross M."/>
            <person name="Santibanez J."/>
            <person name="Aqrawi P."/>
            <person name="Gross S."/>
            <person name="Joshi V."/>
            <person name="Fowler G."/>
            <person name="Nazareth L."/>
            <person name="Reid J."/>
            <person name="Worley K."/>
            <person name="Petrosino J."/>
            <person name="Highlander S."/>
            <person name="Gibbs R."/>
        </authorList>
    </citation>
    <scope>NUCLEOTIDE SEQUENCE [LARGE SCALE GENOMIC DNA]</scope>
    <source>
        <strain evidence="2 3">ATCC 51599</strain>
    </source>
</reference>
<dbReference type="Proteomes" id="UP000011021">
    <property type="component" value="Unassembled WGS sequence"/>
</dbReference>
<keyword evidence="1" id="KW-1133">Transmembrane helix</keyword>
<keyword evidence="1" id="KW-0812">Transmembrane</keyword>
<dbReference type="HOGENOM" id="CLU_1419882_0_0_4"/>
<gene>
    <name evidence="2" type="ORF">HMPREF0551_1637</name>
</gene>
<name>E7RY73_9BURK</name>
<accession>E7RY73</accession>
<evidence type="ECO:0000256" key="1">
    <source>
        <dbReference type="SAM" id="Phobius"/>
    </source>
</evidence>